<evidence type="ECO:0000259" key="2">
    <source>
        <dbReference type="Pfam" id="PF01593"/>
    </source>
</evidence>
<evidence type="ECO:0000313" key="4">
    <source>
        <dbReference type="Proteomes" id="UP001069802"/>
    </source>
</evidence>
<dbReference type="Pfam" id="PF01593">
    <property type="entry name" value="Amino_oxidase"/>
    <property type="match status" value="1"/>
</dbReference>
<dbReference type="PANTHER" id="PTHR43563">
    <property type="entry name" value="AMINE OXIDASE"/>
    <property type="match status" value="1"/>
</dbReference>
<dbReference type="InterPro" id="IPR050703">
    <property type="entry name" value="Flavin_MAO"/>
</dbReference>
<gene>
    <name evidence="3" type="ORF">O4H49_17200</name>
</gene>
<dbReference type="InterPro" id="IPR036188">
    <property type="entry name" value="FAD/NAD-bd_sf"/>
</dbReference>
<reference evidence="3" key="1">
    <citation type="submission" date="2022-12" db="EMBL/GenBank/DDBJ databases">
        <title>Bacterial isolates from different developmental stages of Nematostella vectensis.</title>
        <authorList>
            <person name="Fraune S."/>
        </authorList>
    </citation>
    <scope>NUCLEOTIDE SEQUENCE</scope>
    <source>
        <strain evidence="3">G21630-S1</strain>
    </source>
</reference>
<dbReference type="Gene3D" id="3.50.50.60">
    <property type="entry name" value="FAD/NAD(P)-binding domain"/>
    <property type="match status" value="2"/>
</dbReference>
<dbReference type="SUPFAM" id="SSF51905">
    <property type="entry name" value="FAD/NAD(P)-binding domain"/>
    <property type="match status" value="1"/>
</dbReference>
<feature type="domain" description="Amine oxidase" evidence="2">
    <location>
        <begin position="111"/>
        <end position="350"/>
    </location>
</feature>
<dbReference type="EMBL" id="JAPWGY010000008">
    <property type="protein sequence ID" value="MCZ4282528.1"/>
    <property type="molecule type" value="Genomic_DNA"/>
</dbReference>
<dbReference type="InterPro" id="IPR002937">
    <property type="entry name" value="Amino_oxidase"/>
</dbReference>
<evidence type="ECO:0000313" key="3">
    <source>
        <dbReference type="EMBL" id="MCZ4282528.1"/>
    </source>
</evidence>
<proteinExistence type="inferred from homology"/>
<dbReference type="Gene3D" id="3.90.660.20">
    <property type="entry name" value="Protoporphyrinogen oxidase, mitochondrial, domain 2"/>
    <property type="match status" value="1"/>
</dbReference>
<comment type="caution">
    <text evidence="3">The sequence shown here is derived from an EMBL/GenBank/DDBJ whole genome shotgun (WGS) entry which is preliminary data.</text>
</comment>
<accession>A0ABT4LN63</accession>
<evidence type="ECO:0000256" key="1">
    <source>
        <dbReference type="ARBA" id="ARBA00005995"/>
    </source>
</evidence>
<dbReference type="Proteomes" id="UP001069802">
    <property type="component" value="Unassembled WGS sequence"/>
</dbReference>
<keyword evidence="4" id="KW-1185">Reference proteome</keyword>
<dbReference type="SUPFAM" id="SSF54373">
    <property type="entry name" value="FAD-linked reductases, C-terminal domain"/>
    <property type="match status" value="1"/>
</dbReference>
<dbReference type="RefSeq" id="WP_269424672.1">
    <property type="nucleotide sequence ID" value="NZ_JAPWGY010000008.1"/>
</dbReference>
<comment type="similarity">
    <text evidence="1">Belongs to the flavin monoamine oxidase family.</text>
</comment>
<name>A0ABT4LN63_9PROT</name>
<sequence>MYCENIIIGGGISGLYLAYRLHQAGKDFLLLEARDRLGGRILAHHPISDKSSLDFGPTWFWPGQEQMEKLVQELAVPVFNQQNQSDILYEDPFVTAERIAPQAFQIPSNRLEGGMIQLIEKLVAALPPHKLLLSHQVHAITHPGDHTPGCVQVETIQGNSPFSSPQIFITLPPRLSAKSINFHPPLPEHTTSAMLSIPTWMAGQAKALITFEQPFWREQNLSGQAFSRIGPMMEIHDASAKETAPYALFGFLGGSALTRSELGEEELVQAIKTQLVRLFGKNAQTPLDVAIKDWGQDPHTATTEDQNPLKAHPEYTMPESLKNLWEGQIIFCGTEVAQRDGGYLEGALVSVNDALSKFHIKH</sequence>
<dbReference type="Pfam" id="PF13450">
    <property type="entry name" value="NAD_binding_8"/>
    <property type="match status" value="1"/>
</dbReference>
<dbReference type="PANTHER" id="PTHR43563:SF1">
    <property type="entry name" value="AMINE OXIDASE [FLAVIN-CONTAINING] B"/>
    <property type="match status" value="1"/>
</dbReference>
<organism evidence="3 4">
    <name type="scientific">Kiloniella laminariae</name>
    <dbReference type="NCBI Taxonomy" id="454162"/>
    <lineage>
        <taxon>Bacteria</taxon>
        <taxon>Pseudomonadati</taxon>
        <taxon>Pseudomonadota</taxon>
        <taxon>Alphaproteobacteria</taxon>
        <taxon>Rhodospirillales</taxon>
        <taxon>Kiloniellaceae</taxon>
        <taxon>Kiloniella</taxon>
    </lineage>
</organism>
<protein>
    <submittedName>
        <fullName evidence="3">FAD-dependent oxidoreductase</fullName>
    </submittedName>
</protein>